<name>A0A2P2QTG7_RHIMU</name>
<dbReference type="AlphaFoldDB" id="A0A2P2QTG7"/>
<keyword evidence="1" id="KW-0472">Membrane</keyword>
<feature type="transmembrane region" description="Helical" evidence="1">
    <location>
        <begin position="38"/>
        <end position="60"/>
    </location>
</feature>
<keyword evidence="1" id="KW-0812">Transmembrane</keyword>
<evidence type="ECO:0000256" key="1">
    <source>
        <dbReference type="SAM" id="Phobius"/>
    </source>
</evidence>
<sequence>MGISHSQKESILRYLVFKQIFCRICHAKRQLAQWKVQLVIDMLVVEQLVMVLIVIFFMVWDWSLRLVYLRIAGMT</sequence>
<keyword evidence="1" id="KW-1133">Transmembrane helix</keyword>
<accession>A0A2P2QTG7</accession>
<reference evidence="2" key="1">
    <citation type="submission" date="2018-02" db="EMBL/GenBank/DDBJ databases">
        <title>Rhizophora mucronata_Transcriptome.</title>
        <authorList>
            <person name="Meera S.P."/>
            <person name="Sreeshan A."/>
            <person name="Augustine A."/>
        </authorList>
    </citation>
    <scope>NUCLEOTIDE SEQUENCE</scope>
    <source>
        <tissue evidence="2">Leaf</tissue>
    </source>
</reference>
<proteinExistence type="predicted"/>
<protein>
    <submittedName>
        <fullName evidence="2">Uncharacterized protein</fullName>
    </submittedName>
</protein>
<organism evidence="2">
    <name type="scientific">Rhizophora mucronata</name>
    <name type="common">Asiatic mangrove</name>
    <dbReference type="NCBI Taxonomy" id="61149"/>
    <lineage>
        <taxon>Eukaryota</taxon>
        <taxon>Viridiplantae</taxon>
        <taxon>Streptophyta</taxon>
        <taxon>Embryophyta</taxon>
        <taxon>Tracheophyta</taxon>
        <taxon>Spermatophyta</taxon>
        <taxon>Magnoliopsida</taxon>
        <taxon>eudicotyledons</taxon>
        <taxon>Gunneridae</taxon>
        <taxon>Pentapetalae</taxon>
        <taxon>rosids</taxon>
        <taxon>fabids</taxon>
        <taxon>Malpighiales</taxon>
        <taxon>Rhizophoraceae</taxon>
        <taxon>Rhizophora</taxon>
    </lineage>
</organism>
<evidence type="ECO:0000313" key="2">
    <source>
        <dbReference type="EMBL" id="MBX70164.1"/>
    </source>
</evidence>
<dbReference type="EMBL" id="GGEC01089680">
    <property type="protein sequence ID" value="MBX70164.1"/>
    <property type="molecule type" value="Transcribed_RNA"/>
</dbReference>